<dbReference type="Proteomes" id="UP000317593">
    <property type="component" value="Unassembled WGS sequence"/>
</dbReference>
<name>A0A521CJI5_9BACT</name>
<dbReference type="RefSeq" id="WP_142714118.1">
    <property type="nucleotide sequence ID" value="NZ_FXTH01000006.1"/>
</dbReference>
<dbReference type="EMBL" id="FXTH01000006">
    <property type="protein sequence ID" value="SMO59617.1"/>
    <property type="molecule type" value="Genomic_DNA"/>
</dbReference>
<evidence type="ECO:0000313" key="2">
    <source>
        <dbReference type="Proteomes" id="UP000317593"/>
    </source>
</evidence>
<evidence type="ECO:0000313" key="1">
    <source>
        <dbReference type="EMBL" id="SMO59617.1"/>
    </source>
</evidence>
<keyword evidence="2" id="KW-1185">Reference proteome</keyword>
<organism evidence="1 2">
    <name type="scientific">Fodinibius sediminis</name>
    <dbReference type="NCBI Taxonomy" id="1214077"/>
    <lineage>
        <taxon>Bacteria</taxon>
        <taxon>Pseudomonadati</taxon>
        <taxon>Balneolota</taxon>
        <taxon>Balneolia</taxon>
        <taxon>Balneolales</taxon>
        <taxon>Balneolaceae</taxon>
        <taxon>Fodinibius</taxon>
    </lineage>
</organism>
<proteinExistence type="predicted"/>
<dbReference type="AlphaFoldDB" id="A0A521CJI5"/>
<dbReference type="SUPFAM" id="SSF52540">
    <property type="entry name" value="P-loop containing nucleoside triphosphate hydrolases"/>
    <property type="match status" value="1"/>
</dbReference>
<gene>
    <name evidence="1" type="ORF">SAMN06265218_106126</name>
</gene>
<protein>
    <recommendedName>
        <fullName evidence="3">Sulfotransferase domain-containing protein</fullName>
    </recommendedName>
</protein>
<dbReference type="Gene3D" id="3.40.50.300">
    <property type="entry name" value="P-loop containing nucleotide triphosphate hydrolases"/>
    <property type="match status" value="1"/>
</dbReference>
<dbReference type="OrthoDB" id="1524006at2"/>
<evidence type="ECO:0008006" key="3">
    <source>
        <dbReference type="Google" id="ProtNLM"/>
    </source>
</evidence>
<sequence length="331" mass="39418">MKTLYLHIGSYKTGTTSIQNTFHANRKNLARQGFIYPGNLSNHHHFFFATKSNEEDWPRQFKHVDKSLLKRRNTIYFNTLEKDLTSNYSKQIFSTEYLFIDNKQYIENIYTYLSTFFSDIRVYVFIRNPADYFKSIQQQMIKARSFVCNPVSWKNKFRTVIEAWKTFFEVEVIAYQKEMDSCQTLCEAIGLNYHRLNKPDGDSNSSLSIEQMLLLEKIQHHLYQEYEDRFKNHLGLIQQMRPSFTHAPQLREWVQSVIYSNHLEDLYWLKEAYGINFLQDHAEVQRQSDLPAFDSGKVAVRDVYRVPDNETIEKFEALVMDALLKKMVENR</sequence>
<reference evidence="1 2" key="1">
    <citation type="submission" date="2017-05" db="EMBL/GenBank/DDBJ databases">
        <authorList>
            <person name="Varghese N."/>
            <person name="Submissions S."/>
        </authorList>
    </citation>
    <scope>NUCLEOTIDE SEQUENCE [LARGE SCALE GENOMIC DNA]</scope>
    <source>
        <strain evidence="1 2">DSM 21194</strain>
    </source>
</reference>
<accession>A0A521CJI5</accession>
<dbReference type="InterPro" id="IPR027417">
    <property type="entry name" value="P-loop_NTPase"/>
</dbReference>